<dbReference type="PRINTS" id="PR00081">
    <property type="entry name" value="GDHRDH"/>
</dbReference>
<dbReference type="PANTHER" id="PTHR24322:SF736">
    <property type="entry name" value="RETINOL DEHYDROGENASE 10"/>
    <property type="match status" value="1"/>
</dbReference>
<dbReference type="GO" id="GO:0052650">
    <property type="term" value="F:all-trans-retinol dehydrogenase (NADP+) activity"/>
    <property type="evidence" value="ECO:0007669"/>
    <property type="project" value="UniProtKB-ARBA"/>
</dbReference>
<dbReference type="FunFam" id="3.40.50.720:FF:000131">
    <property type="entry name" value="Short-chain dehydrogenase/reductase 3"/>
    <property type="match status" value="1"/>
</dbReference>
<comment type="function">
    <text evidence="9">Catalyzes the reduction of all-trans-retinal to all-trans-retinol in the presence of NADPH.</text>
</comment>
<dbReference type="InterPro" id="IPR036291">
    <property type="entry name" value="NAD(P)-bd_dom_sf"/>
</dbReference>
<sequence>MTFPHMRSAPHPPPPCHFWSRQQNNDILMKIYFVSILLLDVAILLVKFMLGMIEAIYLKFVPPPEKSISGSGHGIGRELALQFASLGATIVCIDINEPNNKETVKMIAERGYPTAYSFICDVSSRENVLALGKEIKEKVGDVTILINNAGIMPCHPFQSHTEQEIRKMFDINVFAHFWMLEVFLPSMIEKNRGHIVGISSMAGILGLKNLVPYCASKFAVRGMLEALAEELREDSRNLQIKFTGIFPYMVDTGLCKRPKVRFPSLLGLVPPPEAARQIVQAVRRESLEVSIPSHLLFVNNMFRLFPVKVCRLMKDFLDSGCESHD</sequence>
<evidence type="ECO:0000256" key="6">
    <source>
        <dbReference type="ARBA" id="ARBA00023002"/>
    </source>
</evidence>
<evidence type="ECO:0000256" key="12">
    <source>
        <dbReference type="RuleBase" id="RU000363"/>
    </source>
</evidence>
<proteinExistence type="inferred from homology"/>
<dbReference type="GO" id="GO:0016020">
    <property type="term" value="C:membrane"/>
    <property type="evidence" value="ECO:0007669"/>
    <property type="project" value="UniProtKB-SubCell"/>
</dbReference>
<dbReference type="CDD" id="cd05339">
    <property type="entry name" value="17beta-HSDXI-like_SDR_c"/>
    <property type="match status" value="1"/>
</dbReference>
<dbReference type="SUPFAM" id="SSF51735">
    <property type="entry name" value="NAD(P)-binding Rossmann-fold domains"/>
    <property type="match status" value="1"/>
</dbReference>
<evidence type="ECO:0000256" key="10">
    <source>
        <dbReference type="ARBA" id="ARBA00068717"/>
    </source>
</evidence>
<reference evidence="14 15" key="1">
    <citation type="journal article" date="2017" name="Gigascience">
        <title>Genome sequence of the small brown planthopper, Laodelphax striatellus.</title>
        <authorList>
            <person name="Zhu J."/>
            <person name="Jiang F."/>
            <person name="Wang X."/>
            <person name="Yang P."/>
            <person name="Bao Y."/>
            <person name="Zhao W."/>
            <person name="Wang W."/>
            <person name="Lu H."/>
            <person name="Wang Q."/>
            <person name="Cui N."/>
            <person name="Li J."/>
            <person name="Chen X."/>
            <person name="Luo L."/>
            <person name="Yu J."/>
            <person name="Kang L."/>
            <person name="Cui F."/>
        </authorList>
    </citation>
    <scope>NUCLEOTIDE SEQUENCE [LARGE SCALE GENOMIC DNA]</scope>
    <source>
        <strain evidence="14">Lst14</strain>
    </source>
</reference>
<keyword evidence="7" id="KW-0443">Lipid metabolism</keyword>
<comment type="caution">
    <text evidence="14">The sequence shown here is derived from an EMBL/GenBank/DDBJ whole genome shotgun (WGS) entry which is preliminary data.</text>
</comment>
<evidence type="ECO:0000313" key="14">
    <source>
        <dbReference type="EMBL" id="RZF39837.1"/>
    </source>
</evidence>
<dbReference type="PANTHER" id="PTHR24322">
    <property type="entry name" value="PKSB"/>
    <property type="match status" value="1"/>
</dbReference>
<comment type="subcellular location">
    <subcellularLocation>
        <location evidence="1">Membrane</location>
        <topology evidence="1">Multi-pass membrane protein</topology>
    </subcellularLocation>
</comment>
<dbReference type="InParanoid" id="A0A482X1T1"/>
<protein>
    <recommendedName>
        <fullName evidence="10">Short-chain dehydrogenase/reductase 3</fullName>
    </recommendedName>
    <alternativeName>
        <fullName evidence="11">Retinal short-chain dehydrogenase/reductase 1</fullName>
    </alternativeName>
</protein>
<dbReference type="PRINTS" id="PR00080">
    <property type="entry name" value="SDRFAMILY"/>
</dbReference>
<dbReference type="PROSITE" id="PS00061">
    <property type="entry name" value="ADH_SHORT"/>
    <property type="match status" value="1"/>
</dbReference>
<dbReference type="OrthoDB" id="5840532at2759"/>
<evidence type="ECO:0000256" key="3">
    <source>
        <dbReference type="ARBA" id="ARBA00022692"/>
    </source>
</evidence>
<dbReference type="Gene3D" id="3.40.50.720">
    <property type="entry name" value="NAD(P)-binding Rossmann-like Domain"/>
    <property type="match status" value="1"/>
</dbReference>
<keyword evidence="5 13" id="KW-1133">Transmembrane helix</keyword>
<evidence type="ECO:0000256" key="9">
    <source>
        <dbReference type="ARBA" id="ARBA00059620"/>
    </source>
</evidence>
<dbReference type="Proteomes" id="UP000291343">
    <property type="component" value="Unassembled WGS sequence"/>
</dbReference>
<dbReference type="STRING" id="195883.A0A482X1T1"/>
<keyword evidence="15" id="KW-1185">Reference proteome</keyword>
<dbReference type="Pfam" id="PF00106">
    <property type="entry name" value="adh_short"/>
    <property type="match status" value="1"/>
</dbReference>
<gene>
    <name evidence="14" type="ORF">LSTR_LSTR000485</name>
</gene>
<evidence type="ECO:0000256" key="8">
    <source>
        <dbReference type="ARBA" id="ARBA00023136"/>
    </source>
</evidence>
<keyword evidence="8 13" id="KW-0472">Membrane</keyword>
<organism evidence="14 15">
    <name type="scientific">Laodelphax striatellus</name>
    <name type="common">Small brown planthopper</name>
    <name type="synonym">Delphax striatella</name>
    <dbReference type="NCBI Taxonomy" id="195883"/>
    <lineage>
        <taxon>Eukaryota</taxon>
        <taxon>Metazoa</taxon>
        <taxon>Ecdysozoa</taxon>
        <taxon>Arthropoda</taxon>
        <taxon>Hexapoda</taxon>
        <taxon>Insecta</taxon>
        <taxon>Pterygota</taxon>
        <taxon>Neoptera</taxon>
        <taxon>Paraneoptera</taxon>
        <taxon>Hemiptera</taxon>
        <taxon>Auchenorrhyncha</taxon>
        <taxon>Fulgoroidea</taxon>
        <taxon>Delphacidae</taxon>
        <taxon>Criomorphinae</taxon>
        <taxon>Laodelphax</taxon>
    </lineage>
</organism>
<evidence type="ECO:0000256" key="5">
    <source>
        <dbReference type="ARBA" id="ARBA00022989"/>
    </source>
</evidence>
<name>A0A482X1T1_LAOST</name>
<dbReference type="InterPro" id="IPR002347">
    <property type="entry name" value="SDR_fam"/>
</dbReference>
<evidence type="ECO:0000256" key="1">
    <source>
        <dbReference type="ARBA" id="ARBA00004141"/>
    </source>
</evidence>
<evidence type="ECO:0000256" key="2">
    <source>
        <dbReference type="ARBA" id="ARBA00006484"/>
    </source>
</evidence>
<comment type="similarity">
    <text evidence="2 12">Belongs to the short-chain dehydrogenases/reductases (SDR) family.</text>
</comment>
<dbReference type="InterPro" id="IPR020904">
    <property type="entry name" value="Sc_DH/Rdtase_CS"/>
</dbReference>
<accession>A0A482X1T1</accession>
<feature type="transmembrane region" description="Helical" evidence="13">
    <location>
        <begin position="31"/>
        <end position="50"/>
    </location>
</feature>
<dbReference type="EMBL" id="QKKF02019547">
    <property type="protein sequence ID" value="RZF39837.1"/>
    <property type="molecule type" value="Genomic_DNA"/>
</dbReference>
<dbReference type="SMR" id="A0A482X1T1"/>
<evidence type="ECO:0000256" key="7">
    <source>
        <dbReference type="ARBA" id="ARBA00023098"/>
    </source>
</evidence>
<evidence type="ECO:0000256" key="13">
    <source>
        <dbReference type="SAM" id="Phobius"/>
    </source>
</evidence>
<evidence type="ECO:0000256" key="4">
    <source>
        <dbReference type="ARBA" id="ARBA00022857"/>
    </source>
</evidence>
<dbReference type="GO" id="GO:0005811">
    <property type="term" value="C:lipid droplet"/>
    <property type="evidence" value="ECO:0007669"/>
    <property type="project" value="TreeGrafter"/>
</dbReference>
<evidence type="ECO:0000256" key="11">
    <source>
        <dbReference type="ARBA" id="ARBA00082544"/>
    </source>
</evidence>
<keyword evidence="3 13" id="KW-0812">Transmembrane</keyword>
<keyword evidence="4" id="KW-0521">NADP</keyword>
<dbReference type="AlphaFoldDB" id="A0A482X1T1"/>
<evidence type="ECO:0000313" key="15">
    <source>
        <dbReference type="Proteomes" id="UP000291343"/>
    </source>
</evidence>
<keyword evidence="6" id="KW-0560">Oxidoreductase</keyword>